<gene>
    <name evidence="2" type="ORF">Rcae01_02625</name>
</gene>
<evidence type="ECO:0000313" key="3">
    <source>
        <dbReference type="Proteomes" id="UP001416858"/>
    </source>
</evidence>
<protein>
    <submittedName>
        <fullName evidence="2">Uncharacterized protein</fullName>
    </submittedName>
</protein>
<dbReference type="Proteomes" id="UP001416858">
    <property type="component" value="Unassembled WGS sequence"/>
</dbReference>
<sequence>MDSGRGGGANAIDDGSARGANPMSIYFGTSRVVFTAVRRKPPGQNRTFYSPQTQHGLAVFRQRRDGGSGRPRRLNEFLLAFELAAVHILDHLNKLLFRLARNLGQAVSQIDH</sequence>
<comment type="caution">
    <text evidence="2">The sequence shown here is derived from an EMBL/GenBank/DDBJ whole genome shotgun (WGS) entry which is preliminary data.</text>
</comment>
<feature type="region of interest" description="Disordered" evidence="1">
    <location>
        <begin position="1"/>
        <end position="20"/>
    </location>
</feature>
<name>A0ABP9VSC7_9BACT</name>
<reference evidence="2 3" key="1">
    <citation type="submission" date="2024-02" db="EMBL/GenBank/DDBJ databases">
        <title>Rhodopirellula caenicola NBRC 110016.</title>
        <authorList>
            <person name="Ichikawa N."/>
            <person name="Katano-Makiyama Y."/>
            <person name="Hidaka K."/>
        </authorList>
    </citation>
    <scope>NUCLEOTIDE SEQUENCE [LARGE SCALE GENOMIC DNA]</scope>
    <source>
        <strain evidence="2 3">NBRC 110016</strain>
    </source>
</reference>
<proteinExistence type="predicted"/>
<evidence type="ECO:0000256" key="1">
    <source>
        <dbReference type="SAM" id="MobiDB-lite"/>
    </source>
</evidence>
<evidence type="ECO:0000313" key="2">
    <source>
        <dbReference type="EMBL" id="GAA5507170.1"/>
    </source>
</evidence>
<accession>A0ABP9VSC7</accession>
<dbReference type="EMBL" id="BAABRO010000005">
    <property type="protein sequence ID" value="GAA5507170.1"/>
    <property type="molecule type" value="Genomic_DNA"/>
</dbReference>
<organism evidence="2 3">
    <name type="scientific">Novipirellula caenicola</name>
    <dbReference type="NCBI Taxonomy" id="1536901"/>
    <lineage>
        <taxon>Bacteria</taxon>
        <taxon>Pseudomonadati</taxon>
        <taxon>Planctomycetota</taxon>
        <taxon>Planctomycetia</taxon>
        <taxon>Pirellulales</taxon>
        <taxon>Pirellulaceae</taxon>
        <taxon>Novipirellula</taxon>
    </lineage>
</organism>
<keyword evidence="3" id="KW-1185">Reference proteome</keyword>